<dbReference type="Proteomes" id="UP000222788">
    <property type="component" value="Unassembled WGS sequence"/>
</dbReference>
<accession>A0A2C5WUU9</accession>
<evidence type="ECO:0000256" key="1">
    <source>
        <dbReference type="SAM" id="MobiDB-lite"/>
    </source>
</evidence>
<reference evidence="2 3" key="2">
    <citation type="journal article" date="2013" name="IMA Fungus">
        <title>IMA Genome-F 1: Ceratocystis fimbriata: Draft nuclear genome sequence for the plant pathogen, Ceratocystis fimbriata.</title>
        <authorList>
            <person name="Wilken P.M."/>
            <person name="Steenkamp E.T."/>
            <person name="Wingfield M.J."/>
            <person name="de Beer Z.W."/>
            <person name="Wingfield B.D."/>
        </authorList>
    </citation>
    <scope>NUCLEOTIDE SEQUENCE [LARGE SCALE GENOMIC DNA]</scope>
    <source>
        <strain evidence="2 3">CBS 114723</strain>
    </source>
</reference>
<evidence type="ECO:0008006" key="4">
    <source>
        <dbReference type="Google" id="ProtNLM"/>
    </source>
</evidence>
<dbReference type="PANTHER" id="PTHR38166">
    <property type="entry name" value="C2H2-TYPE DOMAIN-CONTAINING PROTEIN-RELATED"/>
    <property type="match status" value="1"/>
</dbReference>
<feature type="compositionally biased region" description="Polar residues" evidence="1">
    <location>
        <begin position="15"/>
        <end position="33"/>
    </location>
</feature>
<protein>
    <recommendedName>
        <fullName evidence="4">C2H2-type domain-containing protein</fullName>
    </recommendedName>
</protein>
<dbReference type="EMBL" id="APWK03000197">
    <property type="protein sequence ID" value="PHH49490.1"/>
    <property type="molecule type" value="Genomic_DNA"/>
</dbReference>
<gene>
    <name evidence="2" type="ORF">CFIMG_006725RA</name>
</gene>
<evidence type="ECO:0000313" key="3">
    <source>
        <dbReference type="Proteomes" id="UP000222788"/>
    </source>
</evidence>
<sequence length="399" mass="44270">MQHSDDTQLLRDYSDTGSCSRSGSNTSGEQALDSTLTNDEKYTYACPYYIFDSSKYAKCFTHEIGGLHRLPQHIIRTHMNWCDRCKESFHSPKELDKHSENASCQPQAEYPVGYLNKSIFDNRIKAGSGANELEKYRHLYQALFNRDLPANVYFKHHGPPHGEAYGQAMLHTFLQCITDKIAETPVYQFLSLHEAKKLLISMIQDVAESLMNATEMRRQELSQLATKIVQNGLGPMSPPGLLVPGPFTLPVGSDLPPTEVALPESQDLNLMWLLQGGQNSITTYQQPYSGYVERRFADVQWPIGTLDLTAYIYLTPDAIRNMAQPALGTDSDSYVNSISVANRVQFPTSTGHDSDTSFEVGRNTGLPLQYTFCFNCGAPVRAENAASPAAATVVLCGAC</sequence>
<evidence type="ECO:0000313" key="2">
    <source>
        <dbReference type="EMBL" id="PHH49490.1"/>
    </source>
</evidence>
<proteinExistence type="predicted"/>
<dbReference type="OrthoDB" id="4161727at2759"/>
<keyword evidence="3" id="KW-1185">Reference proteome</keyword>
<reference evidence="2 3" key="1">
    <citation type="journal article" date="2013" name="Fungal Biol.">
        <title>Analysis of microsatellite markers in the genome of the plant pathogen Ceratocystis fimbriata.</title>
        <authorList>
            <person name="Simpson M.C."/>
            <person name="Wilken P.M."/>
            <person name="Coetzee M.P."/>
            <person name="Wingfield M.J."/>
            <person name="Wingfield B.D."/>
        </authorList>
    </citation>
    <scope>NUCLEOTIDE SEQUENCE [LARGE SCALE GENOMIC DNA]</scope>
    <source>
        <strain evidence="2 3">CBS 114723</strain>
    </source>
</reference>
<feature type="compositionally biased region" description="Basic and acidic residues" evidence="1">
    <location>
        <begin position="1"/>
        <end position="14"/>
    </location>
</feature>
<name>A0A2C5WUU9_9PEZI</name>
<dbReference type="PANTHER" id="PTHR38166:SF1">
    <property type="entry name" value="C2H2-TYPE DOMAIN-CONTAINING PROTEIN"/>
    <property type="match status" value="1"/>
</dbReference>
<feature type="region of interest" description="Disordered" evidence="1">
    <location>
        <begin position="1"/>
        <end position="33"/>
    </location>
</feature>
<comment type="caution">
    <text evidence="2">The sequence shown here is derived from an EMBL/GenBank/DDBJ whole genome shotgun (WGS) entry which is preliminary data.</text>
</comment>
<dbReference type="AlphaFoldDB" id="A0A2C5WUU9"/>
<organism evidence="2 3">
    <name type="scientific">Ceratocystis fimbriata CBS 114723</name>
    <dbReference type="NCBI Taxonomy" id="1035309"/>
    <lineage>
        <taxon>Eukaryota</taxon>
        <taxon>Fungi</taxon>
        <taxon>Dikarya</taxon>
        <taxon>Ascomycota</taxon>
        <taxon>Pezizomycotina</taxon>
        <taxon>Sordariomycetes</taxon>
        <taxon>Hypocreomycetidae</taxon>
        <taxon>Microascales</taxon>
        <taxon>Ceratocystidaceae</taxon>
        <taxon>Ceratocystis</taxon>
    </lineage>
</organism>